<keyword evidence="4" id="KW-1185">Reference proteome</keyword>
<dbReference type="AlphaFoldDB" id="A0A9X3TVS2"/>
<sequence>MSETPIIGTYMLSDGKTARQLFEEVMSNPARNKFGFGSKAAVVNIDIQNAYTRLDEFKTAYETDPRQIEYVNTISNLARDAGMPVVWTRVGYMEDGSDAGIWGTRTNTPDSLQNIKIGSRRYEFDERCEIDHVRDAVYTKRMPSPFFETPLQSYLVWHKVDTVILTGGSTSGCIRAAAVDSLSRGYRTIVPIECVADKHESYHFANLTDLQLKYADVEPVQTVIDWFKANSGK</sequence>
<dbReference type="InterPro" id="IPR050272">
    <property type="entry name" value="Isochorismatase-like_hydrls"/>
</dbReference>
<reference evidence="3" key="2">
    <citation type="journal article" date="2023" name="Syst. Appl. Microbiol.">
        <title>Govania unica gen. nov., sp. nov., a rare biosphere bacterium that represents a novel family in the class Alphaproteobacteria.</title>
        <authorList>
            <person name="Vandamme P."/>
            <person name="Peeters C."/>
            <person name="Hettiarachchi A."/>
            <person name="Cnockaert M."/>
            <person name="Carlier A."/>
        </authorList>
    </citation>
    <scope>NUCLEOTIDE SEQUENCE</scope>
    <source>
        <strain evidence="3">LMG 31809</strain>
    </source>
</reference>
<dbReference type="RefSeq" id="WP_274942592.1">
    <property type="nucleotide sequence ID" value="NZ_JANWOI010000001.1"/>
</dbReference>
<evidence type="ECO:0000313" key="3">
    <source>
        <dbReference type="EMBL" id="MDA5192891.1"/>
    </source>
</evidence>
<dbReference type="PANTHER" id="PTHR43540:SF1">
    <property type="entry name" value="ISOCHORISMATASE HYDROLASE"/>
    <property type="match status" value="1"/>
</dbReference>
<reference evidence="3" key="1">
    <citation type="submission" date="2022-08" db="EMBL/GenBank/DDBJ databases">
        <authorList>
            <person name="Vandamme P."/>
            <person name="Hettiarachchi A."/>
            <person name="Peeters C."/>
            <person name="Cnockaert M."/>
            <person name="Carlier A."/>
        </authorList>
    </citation>
    <scope>NUCLEOTIDE SEQUENCE</scope>
    <source>
        <strain evidence="3">LMG 31809</strain>
    </source>
</reference>
<evidence type="ECO:0000256" key="1">
    <source>
        <dbReference type="ARBA" id="ARBA00022801"/>
    </source>
</evidence>
<proteinExistence type="predicted"/>
<dbReference type="SUPFAM" id="SSF52499">
    <property type="entry name" value="Isochorismatase-like hydrolases"/>
    <property type="match status" value="1"/>
</dbReference>
<dbReference type="Proteomes" id="UP001141619">
    <property type="component" value="Unassembled WGS sequence"/>
</dbReference>
<protein>
    <submittedName>
        <fullName evidence="3">Isochorismatase family protein</fullName>
    </submittedName>
</protein>
<organism evidence="3 4">
    <name type="scientific">Govanella unica</name>
    <dbReference type="NCBI Taxonomy" id="2975056"/>
    <lineage>
        <taxon>Bacteria</taxon>
        <taxon>Pseudomonadati</taxon>
        <taxon>Pseudomonadota</taxon>
        <taxon>Alphaproteobacteria</taxon>
        <taxon>Emcibacterales</taxon>
        <taxon>Govanellaceae</taxon>
        <taxon>Govanella</taxon>
    </lineage>
</organism>
<dbReference type="InterPro" id="IPR000868">
    <property type="entry name" value="Isochorismatase-like_dom"/>
</dbReference>
<keyword evidence="1" id="KW-0378">Hydrolase</keyword>
<dbReference type="Pfam" id="PF00857">
    <property type="entry name" value="Isochorismatase"/>
    <property type="match status" value="1"/>
</dbReference>
<evidence type="ECO:0000313" key="4">
    <source>
        <dbReference type="Proteomes" id="UP001141619"/>
    </source>
</evidence>
<dbReference type="InterPro" id="IPR036380">
    <property type="entry name" value="Isochorismatase-like_sf"/>
</dbReference>
<dbReference type="PANTHER" id="PTHR43540">
    <property type="entry name" value="PEROXYUREIDOACRYLATE/UREIDOACRYLATE AMIDOHYDROLASE-RELATED"/>
    <property type="match status" value="1"/>
</dbReference>
<dbReference type="EMBL" id="JANWOI010000001">
    <property type="protein sequence ID" value="MDA5192891.1"/>
    <property type="molecule type" value="Genomic_DNA"/>
</dbReference>
<feature type="domain" description="Isochorismatase-like" evidence="2">
    <location>
        <begin position="41"/>
        <end position="217"/>
    </location>
</feature>
<gene>
    <name evidence="3" type="ORF">NYP16_02820</name>
</gene>
<name>A0A9X3TVS2_9PROT</name>
<accession>A0A9X3TVS2</accession>
<comment type="caution">
    <text evidence="3">The sequence shown here is derived from an EMBL/GenBank/DDBJ whole genome shotgun (WGS) entry which is preliminary data.</text>
</comment>
<dbReference type="GO" id="GO:0016787">
    <property type="term" value="F:hydrolase activity"/>
    <property type="evidence" value="ECO:0007669"/>
    <property type="project" value="UniProtKB-KW"/>
</dbReference>
<dbReference type="Gene3D" id="3.40.50.850">
    <property type="entry name" value="Isochorismatase-like"/>
    <property type="match status" value="1"/>
</dbReference>
<evidence type="ECO:0000259" key="2">
    <source>
        <dbReference type="Pfam" id="PF00857"/>
    </source>
</evidence>